<proteinExistence type="predicted"/>
<dbReference type="RefSeq" id="WP_115218093.1">
    <property type="nucleotide sequence ID" value="NZ_UHIA01000004.1"/>
</dbReference>
<dbReference type="Proteomes" id="UP000254575">
    <property type="component" value="Unassembled WGS sequence"/>
</dbReference>
<dbReference type="Pfam" id="PF14334">
    <property type="entry name" value="DUF4390"/>
    <property type="match status" value="1"/>
</dbReference>
<name>A0A380MTT4_9GAMM</name>
<feature type="chain" id="PRO_5016731759" description="DUF4390 domain-containing protein" evidence="1">
    <location>
        <begin position="19"/>
        <end position="169"/>
    </location>
</feature>
<dbReference type="InterPro" id="IPR025500">
    <property type="entry name" value="DUF4390"/>
</dbReference>
<protein>
    <recommendedName>
        <fullName evidence="4">DUF4390 domain-containing protein</fullName>
    </recommendedName>
</protein>
<accession>A0A380MTT4</accession>
<evidence type="ECO:0008006" key="4">
    <source>
        <dbReference type="Google" id="ProtNLM"/>
    </source>
</evidence>
<gene>
    <name evidence="2" type="ORF">NCTC10717_00808</name>
</gene>
<dbReference type="AlphaFoldDB" id="A0A380MTT4"/>
<keyword evidence="1" id="KW-0732">Signal</keyword>
<reference evidence="2 3" key="1">
    <citation type="submission" date="2018-06" db="EMBL/GenBank/DDBJ databases">
        <authorList>
            <consortium name="Pathogen Informatics"/>
            <person name="Doyle S."/>
        </authorList>
    </citation>
    <scope>NUCLEOTIDE SEQUENCE [LARGE SCALE GENOMIC DNA]</scope>
    <source>
        <strain evidence="2 3">NCTC10717</strain>
    </source>
</reference>
<sequence>MRYCTLLCLCLAAYPAAAQISLQSSRCYVLDAQWQTDAQFHIRLPEEPLAALRSGISLFFRLSIEEAGAQWWQSPRRLAVQEWHLDYNHLSQSYTLQQGAQTPLPFGDVDSALKALGSIEQLPLDKRERDTPIMLRMQLSQAQLPFALRLNALFFAQWTLDSGSLPCQL</sequence>
<evidence type="ECO:0000256" key="1">
    <source>
        <dbReference type="SAM" id="SignalP"/>
    </source>
</evidence>
<organism evidence="2 3">
    <name type="scientific">Suttonella indologenes</name>
    <dbReference type="NCBI Taxonomy" id="13276"/>
    <lineage>
        <taxon>Bacteria</taxon>
        <taxon>Pseudomonadati</taxon>
        <taxon>Pseudomonadota</taxon>
        <taxon>Gammaproteobacteria</taxon>
        <taxon>Cardiobacteriales</taxon>
        <taxon>Cardiobacteriaceae</taxon>
        <taxon>Suttonella</taxon>
    </lineage>
</organism>
<evidence type="ECO:0000313" key="2">
    <source>
        <dbReference type="EMBL" id="SUO95975.1"/>
    </source>
</evidence>
<keyword evidence="3" id="KW-1185">Reference proteome</keyword>
<evidence type="ECO:0000313" key="3">
    <source>
        <dbReference type="Proteomes" id="UP000254575"/>
    </source>
</evidence>
<feature type="signal peptide" evidence="1">
    <location>
        <begin position="1"/>
        <end position="18"/>
    </location>
</feature>
<dbReference type="EMBL" id="UHIA01000004">
    <property type="protein sequence ID" value="SUO95975.1"/>
    <property type="molecule type" value="Genomic_DNA"/>
</dbReference>